<evidence type="ECO:0000313" key="7">
    <source>
        <dbReference type="Proteomes" id="UP001214628"/>
    </source>
</evidence>
<protein>
    <submittedName>
        <fullName evidence="6">Guanine deaminase</fullName>
        <ecNumber evidence="6">3.5.4.3</ecNumber>
    </submittedName>
</protein>
<name>A0AAF0F9Z9_9BASI</name>
<dbReference type="Gene3D" id="2.30.40.10">
    <property type="entry name" value="Urease, subunit C, domain 1"/>
    <property type="match status" value="1"/>
</dbReference>
<dbReference type="GO" id="GO:0008892">
    <property type="term" value="F:guanine deaminase activity"/>
    <property type="evidence" value="ECO:0007669"/>
    <property type="project" value="UniProtKB-EC"/>
</dbReference>
<accession>A0AAF0F9Z9</accession>
<keyword evidence="7" id="KW-1185">Reference proteome</keyword>
<dbReference type="GO" id="GO:0008270">
    <property type="term" value="F:zinc ion binding"/>
    <property type="evidence" value="ECO:0007669"/>
    <property type="project" value="TreeGrafter"/>
</dbReference>
<keyword evidence="4" id="KW-0862">Zinc</keyword>
<evidence type="ECO:0000256" key="3">
    <source>
        <dbReference type="ARBA" id="ARBA00022801"/>
    </source>
</evidence>
<dbReference type="EC" id="3.5.4.3" evidence="6"/>
<dbReference type="Proteomes" id="UP001214628">
    <property type="component" value="Chromosome 8"/>
</dbReference>
<organism evidence="6 7">
    <name type="scientific">Malassezia psittaci</name>
    <dbReference type="NCBI Taxonomy" id="1821823"/>
    <lineage>
        <taxon>Eukaryota</taxon>
        <taxon>Fungi</taxon>
        <taxon>Dikarya</taxon>
        <taxon>Basidiomycota</taxon>
        <taxon>Ustilaginomycotina</taxon>
        <taxon>Malasseziomycetes</taxon>
        <taxon>Malasseziales</taxon>
        <taxon>Malasseziaceae</taxon>
        <taxon>Malassezia</taxon>
    </lineage>
</organism>
<keyword evidence="2" id="KW-0479">Metal-binding</keyword>
<dbReference type="InterPro" id="IPR006680">
    <property type="entry name" value="Amidohydro-rel"/>
</dbReference>
<dbReference type="GO" id="GO:0005829">
    <property type="term" value="C:cytosol"/>
    <property type="evidence" value="ECO:0007669"/>
    <property type="project" value="TreeGrafter"/>
</dbReference>
<dbReference type="PANTHER" id="PTHR11271:SF6">
    <property type="entry name" value="GUANINE DEAMINASE"/>
    <property type="match status" value="1"/>
</dbReference>
<dbReference type="SUPFAM" id="SSF51556">
    <property type="entry name" value="Metallo-dependent hydrolases"/>
    <property type="match status" value="1"/>
</dbReference>
<gene>
    <name evidence="6" type="ORF">MPSI1_004045</name>
</gene>
<evidence type="ECO:0000256" key="4">
    <source>
        <dbReference type="ARBA" id="ARBA00022833"/>
    </source>
</evidence>
<dbReference type="Gene3D" id="3.20.20.140">
    <property type="entry name" value="Metal-dependent hydrolases"/>
    <property type="match status" value="2"/>
</dbReference>
<feature type="domain" description="Amidohydrolase-related" evidence="5">
    <location>
        <begin position="146"/>
        <end position="363"/>
    </location>
</feature>
<reference evidence="6" key="1">
    <citation type="submission" date="2023-02" db="EMBL/GenBank/DDBJ databases">
        <title>Mating type loci evolution in Malassezia.</title>
        <authorList>
            <person name="Coelho M.A."/>
        </authorList>
    </citation>
    <scope>NUCLEOTIDE SEQUENCE</scope>
    <source>
        <strain evidence="6">CBS 14136</strain>
    </source>
</reference>
<comment type="cofactor">
    <cofactor evidence="1">
        <name>Zn(2+)</name>
        <dbReference type="ChEBI" id="CHEBI:29105"/>
    </cofactor>
</comment>
<proteinExistence type="predicted"/>
<dbReference type="AlphaFoldDB" id="A0AAF0F9Z9"/>
<dbReference type="InterPro" id="IPR051607">
    <property type="entry name" value="Metallo-dep_hydrolases"/>
</dbReference>
<dbReference type="InterPro" id="IPR011059">
    <property type="entry name" value="Metal-dep_hydrolase_composite"/>
</dbReference>
<dbReference type="Pfam" id="PF01979">
    <property type="entry name" value="Amidohydro_1"/>
    <property type="match status" value="2"/>
</dbReference>
<evidence type="ECO:0000256" key="2">
    <source>
        <dbReference type="ARBA" id="ARBA00022723"/>
    </source>
</evidence>
<keyword evidence="3 6" id="KW-0378">Hydrolase</keyword>
<dbReference type="SUPFAM" id="SSF51338">
    <property type="entry name" value="Composite domain of metallo-dependent hydrolases"/>
    <property type="match status" value="1"/>
</dbReference>
<feature type="domain" description="Amidohydrolase-related" evidence="5">
    <location>
        <begin position="71"/>
        <end position="141"/>
    </location>
</feature>
<sequence length="365" mass="40670">MSRRVFIGGLVTSHSLSELQIIQRAALGVDEQGVIQFVTDLDQLHTDLDAYLRDLGWYKEADVIHLRQGTFLCPGFVDTHTHAPQLANTGHGMHLQLLDWLEQLTFPEEAKYSDPQYAEQLYASAIDRYLRSGTTTACIYATIHLQVRIQTHLDENQSEISETLRLFPSRSSYADVYDHYGLLNQRTILAHAIHLTKDEIDLLVQRQCALSHCPTSNIQLTSGVFRLMELVRRGLKIGLGSDISGGYSIGLLPVLREANTLSRTLAMQDPSQETASLEILFYIATLGGAQVCGLDDHVGRFAKGYDFDALLVDPFLTQPGCSTPANPGLYVQKDEPLASILEKWLFCGDDRNIVEVYVCGRKVCG</sequence>
<dbReference type="InterPro" id="IPR032466">
    <property type="entry name" value="Metal_Hydrolase"/>
</dbReference>
<dbReference type="GO" id="GO:0046098">
    <property type="term" value="P:guanine metabolic process"/>
    <property type="evidence" value="ECO:0007669"/>
    <property type="project" value="TreeGrafter"/>
</dbReference>
<evidence type="ECO:0000313" key="6">
    <source>
        <dbReference type="EMBL" id="WFD45363.1"/>
    </source>
</evidence>
<evidence type="ECO:0000259" key="5">
    <source>
        <dbReference type="Pfam" id="PF01979"/>
    </source>
</evidence>
<dbReference type="PANTHER" id="PTHR11271">
    <property type="entry name" value="GUANINE DEAMINASE"/>
    <property type="match status" value="1"/>
</dbReference>
<dbReference type="EMBL" id="CP118382">
    <property type="protein sequence ID" value="WFD45363.1"/>
    <property type="molecule type" value="Genomic_DNA"/>
</dbReference>
<evidence type="ECO:0000256" key="1">
    <source>
        <dbReference type="ARBA" id="ARBA00001947"/>
    </source>
</evidence>